<dbReference type="InterPro" id="IPR006158">
    <property type="entry name" value="Cobalamin-bd"/>
</dbReference>
<dbReference type="Gene3D" id="3.20.20.20">
    <property type="entry name" value="Dihydropteroate synthase-like"/>
    <property type="match status" value="1"/>
</dbReference>
<dbReference type="Gene3D" id="3.40.50.280">
    <property type="entry name" value="Cobalamin-binding domain"/>
    <property type="match status" value="1"/>
</dbReference>
<comment type="similarity">
    <text evidence="5">Belongs to the vitamin-B12 dependent methionine synthase family.</text>
</comment>
<comment type="similarity">
    <text evidence="6">Belongs to the methylamine corrinoid protein family.</text>
</comment>
<dbReference type="Pfam" id="PF02310">
    <property type="entry name" value="B12-binding"/>
    <property type="match status" value="1"/>
</dbReference>
<dbReference type="PROSITE" id="PS51332">
    <property type="entry name" value="B12_BINDING"/>
    <property type="match status" value="1"/>
</dbReference>
<dbReference type="GO" id="GO:0031419">
    <property type="term" value="F:cobalamin binding"/>
    <property type="evidence" value="ECO:0007669"/>
    <property type="project" value="UniProtKB-KW"/>
</dbReference>
<reference evidence="25 26" key="1">
    <citation type="submission" date="2015-11" db="EMBL/GenBank/DDBJ databases">
        <title>Butyribacter intestini gen. nov., sp. nov., a butyric acid-producing bacterium of the family Lachnospiraceae isolated from the human faeces.</title>
        <authorList>
            <person name="Zou Y."/>
            <person name="Xue W."/>
            <person name="Luo G."/>
            <person name="Lv M."/>
        </authorList>
    </citation>
    <scope>NUCLEOTIDE SEQUENCE [LARGE SCALE GENOMIC DNA]</scope>
    <source>
        <strain evidence="25 26">ACET-33324</strain>
    </source>
</reference>
<feature type="binding site" evidence="20">
    <location>
        <position position="211"/>
    </location>
    <ligand>
        <name>Zn(2+)</name>
        <dbReference type="ChEBI" id="CHEBI:29105"/>
    </ligand>
</feature>
<dbReference type="InterPro" id="IPR003759">
    <property type="entry name" value="Cbl-bd_cap"/>
</dbReference>
<evidence type="ECO:0000256" key="15">
    <source>
        <dbReference type="ARBA" id="ARBA00022833"/>
    </source>
</evidence>
<evidence type="ECO:0000256" key="18">
    <source>
        <dbReference type="ARBA" id="ARBA00025552"/>
    </source>
</evidence>
<protein>
    <recommendedName>
        <fullName evidence="8">Methionine synthase</fullName>
        <ecNumber evidence="7">2.1.1.13</ecNumber>
    </recommendedName>
    <alternativeName>
        <fullName evidence="19">5-methyltetrahydrofolate--homocysteine methyltransferase</fullName>
    </alternativeName>
</protein>
<keyword evidence="17" id="KW-0170">Cobalt</keyword>
<evidence type="ECO:0000256" key="10">
    <source>
        <dbReference type="ARBA" id="ARBA00022605"/>
    </source>
</evidence>
<evidence type="ECO:0000256" key="4">
    <source>
        <dbReference type="ARBA" id="ARBA00005178"/>
    </source>
</evidence>
<evidence type="ECO:0000256" key="5">
    <source>
        <dbReference type="ARBA" id="ARBA00010398"/>
    </source>
</evidence>
<evidence type="ECO:0000256" key="6">
    <source>
        <dbReference type="ARBA" id="ARBA00010854"/>
    </source>
</evidence>
<dbReference type="PROSITE" id="PS50970">
    <property type="entry name" value="HCY"/>
    <property type="match status" value="1"/>
</dbReference>
<dbReference type="SUPFAM" id="SSF51717">
    <property type="entry name" value="Dihydropteroate synthetase-like"/>
    <property type="match status" value="1"/>
</dbReference>
<evidence type="ECO:0000256" key="20">
    <source>
        <dbReference type="PROSITE-ProRule" id="PRU00333"/>
    </source>
</evidence>
<dbReference type="STRING" id="290052.ASU35_07645"/>
<dbReference type="Pfam" id="PF02574">
    <property type="entry name" value="S-methyl_trans"/>
    <property type="match status" value="1"/>
</dbReference>
<dbReference type="GO" id="GO:0046872">
    <property type="term" value="F:metal ion binding"/>
    <property type="evidence" value="ECO:0007669"/>
    <property type="project" value="UniProtKB-KW"/>
</dbReference>
<comment type="cofactor">
    <cofactor evidence="3">
        <name>methylcob(III)alamin</name>
        <dbReference type="ChEBI" id="CHEBI:28115"/>
    </cofactor>
</comment>
<organism evidence="25 26">
    <name type="scientific">Acetivibrio ethanolgignens</name>
    <dbReference type="NCBI Taxonomy" id="290052"/>
    <lineage>
        <taxon>Bacteria</taxon>
        <taxon>Bacillati</taxon>
        <taxon>Bacillota</taxon>
        <taxon>Clostridia</taxon>
        <taxon>Eubacteriales</taxon>
        <taxon>Oscillospiraceae</taxon>
        <taxon>Acetivibrio</taxon>
    </lineage>
</organism>
<evidence type="ECO:0000256" key="13">
    <source>
        <dbReference type="ARBA" id="ARBA00022691"/>
    </source>
</evidence>
<evidence type="ECO:0000256" key="8">
    <source>
        <dbReference type="ARBA" id="ARBA00013998"/>
    </source>
</evidence>
<sequence>MTRQEFRELIEKKIVLLDGATGSNLQKSGMPVGVCPEKWILENPQALIELQKAYIAAGTDILYAPTFTSNRIKLKEYGLEADIASINKELVGLSKEAASCCDGRVYIAGDLTMTGEQLYPLGNLTFEELVDVYKEQISCCVEAGVDLFVVETMMSLQECRAAVLAVKECCDLPVMVSLTFNEDMRTLYGTDPETAAVVMEAMGADAVGVNCSNGPEKLCEVVKRMADYAGIPLLGKPNAGLPRLVNGMTQYDMEAEAFGEAAAELVEAGASIVGGCCGTTPEHIACLATQVKTKKPVLPRKKNKRVLTNECSVLDIDIDGSFLVIGERINPTGKKALQEELRQGKLDMVLSMAEEQMAAGAAILDVNMGMNGIDEKEMMEKCIYALTSHGSVPLSIDSSYPEVIEAALRLYPGRALINSISMETEKIKKLLPMAKKYGAMFILLPLSEKGLPKSVEEKKQMIHAIMDKALEIGLTKEDIVVDGLVNTVGANKQASFEAIDTIRYCKEELSLATVCGLSNISFGLPKRQFVNAAFFSFARLSGLTMAIANPSQALFMNTVLAADLLLNKPGAADYYIEGVVDMEASNKIAESVEQKEAAKTEGIAVQGVSCEQAYQDVLKGRREKIIEDVKFLLEQKLTASEIVDSVLIPAINETGRLFDKQIYFLPQLIGSAETMKTAIDYLEPFLAAGASTEKKATIIMATVEGDIHDIGKNLVVLMLKNYGYRVIDLGKDVPAERIIEAAKKEDADVIGLSALMTTTMMQMEKVVELAKKEHIRAQIIIGGAVTTQEFSEEIHADGYSRDAKDAVELVKRLLHHE</sequence>
<comment type="caution">
    <text evidence="25">The sequence shown here is derived from an EMBL/GenBank/DDBJ whole genome shotgun (WGS) entry which is preliminary data.</text>
</comment>
<evidence type="ECO:0000256" key="19">
    <source>
        <dbReference type="ARBA" id="ARBA00031040"/>
    </source>
</evidence>
<dbReference type="GO" id="GO:0032259">
    <property type="term" value="P:methylation"/>
    <property type="evidence" value="ECO:0007669"/>
    <property type="project" value="UniProtKB-KW"/>
</dbReference>
<dbReference type="OrthoDB" id="9803687at2"/>
<comment type="pathway">
    <text evidence="4">Amino-acid biosynthesis; L-methionine biosynthesis via de novo pathway; L-methionine from L-homocysteine (MetH route): step 1/1.</text>
</comment>
<dbReference type="UniPathway" id="UPA00051">
    <property type="reaction ID" value="UER00081"/>
</dbReference>
<dbReference type="InterPro" id="IPR036724">
    <property type="entry name" value="Cobalamin-bd_sf"/>
</dbReference>
<evidence type="ECO:0000313" key="26">
    <source>
        <dbReference type="Proteomes" id="UP000054874"/>
    </source>
</evidence>
<dbReference type="GO" id="GO:0050667">
    <property type="term" value="P:homocysteine metabolic process"/>
    <property type="evidence" value="ECO:0007669"/>
    <property type="project" value="TreeGrafter"/>
</dbReference>
<feature type="domain" description="Pterin-binding" evidence="22">
    <location>
        <begin position="322"/>
        <end position="567"/>
    </location>
</feature>
<dbReference type="SUPFAM" id="SSF52242">
    <property type="entry name" value="Cobalamin (vitamin B12)-binding domain"/>
    <property type="match status" value="1"/>
</dbReference>
<keyword evidence="9 20" id="KW-0489">Methyltransferase</keyword>
<dbReference type="InterPro" id="IPR000489">
    <property type="entry name" value="Pterin-binding_dom"/>
</dbReference>
<keyword evidence="16" id="KW-0486">Methionine biosynthesis</keyword>
<keyword evidence="13" id="KW-0949">S-adenosyl-L-methionine</keyword>
<evidence type="ECO:0000259" key="21">
    <source>
        <dbReference type="PROSITE" id="PS50970"/>
    </source>
</evidence>
<dbReference type="Pfam" id="PF00809">
    <property type="entry name" value="Pterin_bind"/>
    <property type="match status" value="1"/>
</dbReference>
<dbReference type="FunFam" id="3.40.50.280:FF:000003">
    <property type="entry name" value="Dimethylamine methyltransferase corrinoid protein"/>
    <property type="match status" value="1"/>
</dbReference>
<dbReference type="Pfam" id="PF02607">
    <property type="entry name" value="B12-binding_2"/>
    <property type="match status" value="1"/>
</dbReference>
<dbReference type="Proteomes" id="UP000054874">
    <property type="component" value="Unassembled WGS sequence"/>
</dbReference>
<evidence type="ECO:0000313" key="25">
    <source>
        <dbReference type="EMBL" id="KSV59867.1"/>
    </source>
</evidence>
<proteinExistence type="inferred from homology"/>
<evidence type="ECO:0000259" key="23">
    <source>
        <dbReference type="PROSITE" id="PS51332"/>
    </source>
</evidence>
<dbReference type="Gene3D" id="1.10.1240.10">
    <property type="entry name" value="Methionine synthase domain"/>
    <property type="match status" value="1"/>
</dbReference>
<dbReference type="EC" id="2.1.1.13" evidence="7"/>
<keyword evidence="15 20" id="KW-0862">Zinc</keyword>
<evidence type="ECO:0000256" key="1">
    <source>
        <dbReference type="ARBA" id="ARBA00001700"/>
    </source>
</evidence>
<feature type="binding site" evidence="20">
    <location>
        <position position="277"/>
    </location>
    <ligand>
        <name>Zn(2+)</name>
        <dbReference type="ChEBI" id="CHEBI:29105"/>
    </ligand>
</feature>
<evidence type="ECO:0000256" key="12">
    <source>
        <dbReference type="ARBA" id="ARBA00022679"/>
    </source>
</evidence>
<dbReference type="EMBL" id="LNAM01000079">
    <property type="protein sequence ID" value="KSV59867.1"/>
    <property type="molecule type" value="Genomic_DNA"/>
</dbReference>
<keyword evidence="10" id="KW-0028">Amino-acid biosynthesis</keyword>
<keyword evidence="14 20" id="KW-0479">Metal-binding</keyword>
<feature type="domain" description="Hcy-binding" evidence="21">
    <location>
        <begin position="3"/>
        <end position="291"/>
    </location>
</feature>
<evidence type="ECO:0000256" key="7">
    <source>
        <dbReference type="ARBA" id="ARBA00012032"/>
    </source>
</evidence>
<feature type="domain" description="B12-binding N-terminal" evidence="24">
    <location>
        <begin position="600"/>
        <end position="694"/>
    </location>
</feature>
<dbReference type="GO" id="GO:0046653">
    <property type="term" value="P:tetrahydrofolate metabolic process"/>
    <property type="evidence" value="ECO:0007669"/>
    <property type="project" value="TreeGrafter"/>
</dbReference>
<dbReference type="InterPro" id="IPR011005">
    <property type="entry name" value="Dihydropteroate_synth-like_sf"/>
</dbReference>
<dbReference type="PANTHER" id="PTHR45833:SF1">
    <property type="entry name" value="METHIONINE SYNTHASE"/>
    <property type="match status" value="1"/>
</dbReference>
<dbReference type="SUPFAM" id="SSF47644">
    <property type="entry name" value="Methionine synthase domain"/>
    <property type="match status" value="1"/>
</dbReference>
<name>A0A0V8QGX9_9FIRM</name>
<evidence type="ECO:0000256" key="3">
    <source>
        <dbReference type="ARBA" id="ARBA00001956"/>
    </source>
</evidence>
<dbReference type="PROSITE" id="PS51337">
    <property type="entry name" value="B12_BINDING_NTER"/>
    <property type="match status" value="1"/>
</dbReference>
<evidence type="ECO:0000256" key="14">
    <source>
        <dbReference type="ARBA" id="ARBA00022723"/>
    </source>
</evidence>
<dbReference type="SMART" id="SM01018">
    <property type="entry name" value="B12-binding_2"/>
    <property type="match status" value="1"/>
</dbReference>
<evidence type="ECO:0000256" key="9">
    <source>
        <dbReference type="ARBA" id="ARBA00022603"/>
    </source>
</evidence>
<dbReference type="GO" id="GO:0008705">
    <property type="term" value="F:methionine synthase activity"/>
    <property type="evidence" value="ECO:0007669"/>
    <property type="project" value="UniProtKB-EC"/>
</dbReference>
<dbReference type="PROSITE" id="PS50972">
    <property type="entry name" value="PTERIN_BINDING"/>
    <property type="match status" value="1"/>
</dbReference>
<keyword evidence="12 20" id="KW-0808">Transferase</keyword>
<evidence type="ECO:0000259" key="22">
    <source>
        <dbReference type="PROSITE" id="PS50972"/>
    </source>
</evidence>
<evidence type="ECO:0000256" key="17">
    <source>
        <dbReference type="ARBA" id="ARBA00023285"/>
    </source>
</evidence>
<dbReference type="InterPro" id="IPR003726">
    <property type="entry name" value="HCY_dom"/>
</dbReference>
<dbReference type="InterPro" id="IPR036594">
    <property type="entry name" value="Meth_synthase_dom"/>
</dbReference>
<dbReference type="Gene3D" id="3.20.20.330">
    <property type="entry name" value="Homocysteine-binding-like domain"/>
    <property type="match status" value="1"/>
</dbReference>
<dbReference type="PANTHER" id="PTHR45833">
    <property type="entry name" value="METHIONINE SYNTHASE"/>
    <property type="match status" value="1"/>
</dbReference>
<comment type="catalytic activity">
    <reaction evidence="1">
        <text>(6S)-5-methyl-5,6,7,8-tetrahydrofolate + L-homocysteine = (6S)-5,6,7,8-tetrahydrofolate + L-methionine</text>
        <dbReference type="Rhea" id="RHEA:11172"/>
        <dbReference type="ChEBI" id="CHEBI:18608"/>
        <dbReference type="ChEBI" id="CHEBI:57453"/>
        <dbReference type="ChEBI" id="CHEBI:57844"/>
        <dbReference type="ChEBI" id="CHEBI:58199"/>
        <dbReference type="EC" id="2.1.1.13"/>
    </reaction>
</comment>
<comment type="cofactor">
    <cofactor evidence="2 20">
        <name>Zn(2+)</name>
        <dbReference type="ChEBI" id="CHEBI:29105"/>
    </cofactor>
</comment>
<dbReference type="SUPFAM" id="SSF82282">
    <property type="entry name" value="Homocysteine S-methyltransferase"/>
    <property type="match status" value="1"/>
</dbReference>
<feature type="domain" description="B12-binding" evidence="23">
    <location>
        <begin position="695"/>
        <end position="817"/>
    </location>
</feature>
<evidence type="ECO:0000256" key="2">
    <source>
        <dbReference type="ARBA" id="ARBA00001947"/>
    </source>
</evidence>
<feature type="binding site" evidence="20">
    <location>
        <position position="276"/>
    </location>
    <ligand>
        <name>Zn(2+)</name>
        <dbReference type="ChEBI" id="CHEBI:29105"/>
    </ligand>
</feature>
<dbReference type="InterPro" id="IPR036589">
    <property type="entry name" value="HCY_dom_sf"/>
</dbReference>
<dbReference type="InterPro" id="IPR050554">
    <property type="entry name" value="Met_Synthase/Corrinoid"/>
</dbReference>
<accession>A0A0V8QGX9</accession>
<dbReference type="RefSeq" id="WP_058351914.1">
    <property type="nucleotide sequence ID" value="NZ_CABMMD010000079.1"/>
</dbReference>
<dbReference type="PIRSF" id="PIRSF037472">
    <property type="entry name" value="DHPS_mtfrase"/>
    <property type="match status" value="1"/>
</dbReference>
<comment type="function">
    <text evidence="18">Catalyzes the transfer of a methyl group from methyl-cobalamin to homocysteine, yielding enzyme-bound cob(I)alamin and methionine. Subsequently, remethylates the cofactor using methyltetrahydrofolate.</text>
</comment>
<keyword evidence="11" id="KW-0846">Cobalamin</keyword>
<dbReference type="InterPro" id="IPR017215">
    <property type="entry name" value="MetH_bac"/>
</dbReference>
<keyword evidence="26" id="KW-1185">Reference proteome</keyword>
<evidence type="ECO:0000259" key="24">
    <source>
        <dbReference type="PROSITE" id="PS51337"/>
    </source>
</evidence>
<evidence type="ECO:0000256" key="16">
    <source>
        <dbReference type="ARBA" id="ARBA00023167"/>
    </source>
</evidence>
<dbReference type="CDD" id="cd02070">
    <property type="entry name" value="corrinoid_protein_B12-BD"/>
    <property type="match status" value="1"/>
</dbReference>
<dbReference type="GO" id="GO:0005829">
    <property type="term" value="C:cytosol"/>
    <property type="evidence" value="ECO:0007669"/>
    <property type="project" value="TreeGrafter"/>
</dbReference>
<evidence type="ECO:0000256" key="11">
    <source>
        <dbReference type="ARBA" id="ARBA00022628"/>
    </source>
</evidence>
<dbReference type="AlphaFoldDB" id="A0A0V8QGX9"/>
<gene>
    <name evidence="25" type="ORF">ASU35_07645</name>
</gene>